<accession>A0A7S9KK25</accession>
<dbReference type="PANTHER" id="PTHR14950">
    <property type="entry name" value="DICER-RELATED"/>
    <property type="match status" value="1"/>
</dbReference>
<protein>
    <recommendedName>
        <fullName evidence="23">Dicer-like protein 2</fullName>
    </recommendedName>
</protein>
<dbReference type="PROSITE" id="PS51194">
    <property type="entry name" value="HELICASE_CTER"/>
    <property type="match status" value="1"/>
</dbReference>
<dbReference type="InterPro" id="IPR027417">
    <property type="entry name" value="P-loop_NTPase"/>
</dbReference>
<reference evidence="21 22" key="1">
    <citation type="journal article" date="2018" name="PLoS Genet.">
        <title>Repeat elements organise 3D genome structure and mediate transcription in the filamentous fungus Epichloe festucae.</title>
        <authorList>
            <person name="Winter D.J."/>
            <person name="Ganley A.R.D."/>
            <person name="Young C.A."/>
            <person name="Liachko I."/>
            <person name="Schardl C.L."/>
            <person name="Dupont P.Y."/>
            <person name="Berry D."/>
            <person name="Ram A."/>
            <person name="Scott B."/>
            <person name="Cox M.P."/>
        </authorList>
    </citation>
    <scope>NUCLEOTIDE SEQUENCE [LARGE SCALE GENOMIC DNA]</scope>
    <source>
        <strain evidence="21 22">Fl1</strain>
    </source>
</reference>
<dbReference type="SMART" id="SM00487">
    <property type="entry name" value="DEXDc"/>
    <property type="match status" value="1"/>
</dbReference>
<keyword evidence="12" id="KW-0051">Antiviral defense</keyword>
<dbReference type="PROSITE" id="PS51192">
    <property type="entry name" value="HELICASE_ATP_BIND_1"/>
    <property type="match status" value="1"/>
</dbReference>
<keyword evidence="10" id="KW-0460">Magnesium</keyword>
<dbReference type="CDD" id="cd00593">
    <property type="entry name" value="RIBOc"/>
    <property type="match status" value="2"/>
</dbReference>
<dbReference type="GO" id="GO:0030422">
    <property type="term" value="P:siRNA processing"/>
    <property type="evidence" value="ECO:0007669"/>
    <property type="project" value="TreeGrafter"/>
</dbReference>
<evidence type="ECO:0000256" key="6">
    <source>
        <dbReference type="ARBA" id="ARBA00022741"/>
    </source>
</evidence>
<dbReference type="InterPro" id="IPR014001">
    <property type="entry name" value="Helicase_ATP-bd"/>
</dbReference>
<dbReference type="InterPro" id="IPR011545">
    <property type="entry name" value="DEAD/DEAH_box_helicase_dom"/>
</dbReference>
<dbReference type="GO" id="GO:0004386">
    <property type="term" value="F:helicase activity"/>
    <property type="evidence" value="ECO:0007669"/>
    <property type="project" value="UniProtKB-KW"/>
</dbReference>
<evidence type="ECO:0000256" key="3">
    <source>
        <dbReference type="ARBA" id="ARBA00022721"/>
    </source>
</evidence>
<dbReference type="EMBL" id="CP031385">
    <property type="protein sequence ID" value="QPG93684.1"/>
    <property type="molecule type" value="Genomic_DNA"/>
</dbReference>
<dbReference type="Pfam" id="PF00271">
    <property type="entry name" value="Helicase_C"/>
    <property type="match status" value="1"/>
</dbReference>
<dbReference type="GO" id="GO:0050688">
    <property type="term" value="P:regulation of defense response to virus"/>
    <property type="evidence" value="ECO:0007669"/>
    <property type="project" value="UniProtKB-KW"/>
</dbReference>
<comment type="similarity">
    <text evidence="15">Belongs to the helicase family. Dicer subfamily.</text>
</comment>
<evidence type="ECO:0000256" key="12">
    <source>
        <dbReference type="ARBA" id="ARBA00023118"/>
    </source>
</evidence>
<gene>
    <name evidence="21" type="ORF">C2857_001704</name>
</gene>
<dbReference type="GO" id="GO:0005737">
    <property type="term" value="C:cytoplasm"/>
    <property type="evidence" value="ECO:0007669"/>
    <property type="project" value="TreeGrafter"/>
</dbReference>
<dbReference type="InterPro" id="IPR036389">
    <property type="entry name" value="RNase_III_sf"/>
</dbReference>
<dbReference type="CDD" id="cd18034">
    <property type="entry name" value="DEXHc_dicer"/>
    <property type="match status" value="1"/>
</dbReference>
<dbReference type="Gene3D" id="3.40.50.300">
    <property type="entry name" value="P-loop containing nucleotide triphosphate hydrolases"/>
    <property type="match status" value="2"/>
</dbReference>
<keyword evidence="5" id="KW-0677">Repeat</keyword>
<dbReference type="PROSITE" id="PS50142">
    <property type="entry name" value="RNASE_3_2"/>
    <property type="match status" value="2"/>
</dbReference>
<dbReference type="InterPro" id="IPR005034">
    <property type="entry name" value="Dicer_dimerisation"/>
</dbReference>
<dbReference type="InterPro" id="IPR000999">
    <property type="entry name" value="RNase_III_dom"/>
</dbReference>
<dbReference type="SUPFAM" id="SSF54768">
    <property type="entry name" value="dsRNA-binding domain-like"/>
    <property type="match status" value="1"/>
</dbReference>
<dbReference type="PROSITE" id="PS51327">
    <property type="entry name" value="DICER_DSRBF"/>
    <property type="match status" value="1"/>
</dbReference>
<dbReference type="SMART" id="SM00535">
    <property type="entry name" value="RIBOc"/>
    <property type="match status" value="2"/>
</dbReference>
<dbReference type="GO" id="GO:0005524">
    <property type="term" value="F:ATP binding"/>
    <property type="evidence" value="ECO:0007669"/>
    <property type="project" value="UniProtKB-KW"/>
</dbReference>
<comment type="cofactor">
    <cofactor evidence="2">
        <name>Mg(2+)</name>
        <dbReference type="ChEBI" id="CHEBI:18420"/>
    </cofactor>
</comment>
<evidence type="ECO:0000259" key="17">
    <source>
        <dbReference type="PROSITE" id="PS50142"/>
    </source>
</evidence>
<name>A0A7S9KK25_EPIFF</name>
<feature type="domain" description="RNase III" evidence="17">
    <location>
        <begin position="948"/>
        <end position="1091"/>
    </location>
</feature>
<dbReference type="SUPFAM" id="SSF69065">
    <property type="entry name" value="RNase III domain-like"/>
    <property type="match status" value="2"/>
</dbReference>
<keyword evidence="6" id="KW-0547">Nucleotide-binding</keyword>
<dbReference type="InterPro" id="IPR001650">
    <property type="entry name" value="Helicase_C-like"/>
</dbReference>
<dbReference type="FunFam" id="1.10.1520.10:FF:000032">
    <property type="entry name" value="Dicer-like protein 2"/>
    <property type="match status" value="1"/>
</dbReference>
<evidence type="ECO:0000259" key="18">
    <source>
        <dbReference type="PROSITE" id="PS51192"/>
    </source>
</evidence>
<feature type="domain" description="RNase III" evidence="17">
    <location>
        <begin position="1132"/>
        <end position="1312"/>
    </location>
</feature>
<dbReference type="GO" id="GO:0046872">
    <property type="term" value="F:metal ion binding"/>
    <property type="evidence" value="ECO:0007669"/>
    <property type="project" value="UniProtKB-KW"/>
</dbReference>
<feature type="domain" description="Dicer dsRNA-binding fold" evidence="20">
    <location>
        <begin position="597"/>
        <end position="694"/>
    </location>
</feature>
<dbReference type="PANTHER" id="PTHR14950:SF37">
    <property type="entry name" value="ENDORIBONUCLEASE DICER"/>
    <property type="match status" value="1"/>
</dbReference>
<evidence type="ECO:0000256" key="1">
    <source>
        <dbReference type="ARBA" id="ARBA00001936"/>
    </source>
</evidence>
<dbReference type="PROSITE" id="PS50137">
    <property type="entry name" value="DS_RBD"/>
    <property type="match status" value="1"/>
</dbReference>
<keyword evidence="22" id="KW-1185">Reference proteome</keyword>
<keyword evidence="7" id="KW-0378">Hydrolase</keyword>
<evidence type="ECO:0000256" key="11">
    <source>
        <dbReference type="ARBA" id="ARBA00022884"/>
    </source>
</evidence>
<keyword evidence="3" id="KW-0930">Antiviral protein</keyword>
<proteinExistence type="inferred from homology"/>
<sequence length="1416" mass="160114">MSPHDGPHAGSPRNTTEIFSDAALQTSAHESPSHNSQLDVLCDNETGEASHTAVMSPRAYQLEMLDQSLNKNAVVVMDTGSGKTHVAVLRIKAELERSARDKIIWFLAPTVALCSQQFDVIRLQAAAASMKLLTGKDNVDTWSASIWEIILRDVRIVVSTYQVLLDALCHSFVKMDRICLIVFDEAHNCTGKHPGSKIMTDFYHRRKEMGLPVPSILGITATPSMTEDIENIGLLEATLDAKCITPTLHREELVKCVKRPQIRSILYGAPGGVEFTASMRRLHYEFQNLDITRDPYILRLREDPTDRSRRALERAIERYDTFVQNQIRGLRNRSVEIAEQLGSWAADLYVWKAASSFLERLDKDKSKIFENWLDSEKQYIAEFLLRVSPQQPHPIPRNGDEISEKAGALIKELAFIDDPIVCIIFAKERATVSLLCDLLNSCPRIVEKHRIGSIVGSSNYQSRRNALYEPLGDSSQAALQDFRTGKINILIATSVLEEGIDVPACNMVICFDHPTTPKSFVQRRGRARMQDSMLILLSEYSSPTIERWEALEEEMRAVYQDTQREILQLQWLEESEETCPKFFEVKSTGARLDFDNAKSHLEHFCRALSLGEFVDSRPDYIIRRHLESTPPTLSATVVLPSFIPAELRVTDSKLHWSSEKNATKDAAFQAYCSLYDAGLVNEHLLPFKYEDIPGVENGAAEVEVEPLYNPWPAVANAWKQHDQPWLYSLTFHDTANFGETKFEVVLPSELDQWRPIQTYPGNEESCIIECDSCRSISAAETVGLSDHTSTLLALHYAHRWTGEERSHVIKISASDINMSLEDIGSKMFDASDQTITGGDYLIRDESCTPYQYLGLVQRKPPAEQVQNALFDYDVAPEHVPYLIVKKWTKRTDFLHPLLSGLPSPTTTKLYPRVLPLPWAKVDAVSLKYARLGMLVPSIFHEIEVMLVAKELSKTLLSGINITKLDLVREAISSRSAVEPVNYERLEFLGDSILKYCAAIQVSAIHPEWPEGYLSFFKDSIVSNSRLSRAAIDIGLARFILTKTFTGHKWRPMYLTNYDADVPEARLPRKMSTKTLADVAEALIGASYVDGGIRKAQACISTFIKEIQWQDMTKNRGVFYEMARDKVVLSPELQRLEELVGYTFSKKSLLLEAMTHPSCLFNHDTRSYEHLEFIGDAILDYIIVRKLYSVTPPLPHYQMHTLKTAMVNGDFLAFMCLHYNKAQTETTVTADLEVVEKETASLALWNFMRHSSEPIGVEQVAARKRYETLRRDILATMADGDHYPWALLARMQAKKFYSDVFESLLGAMWVDSGSVEECESLLERLSVLSYLDRLVRDRVQVQHPKELLGKYAVAQTITYSIGVQDATEGERRFTCRVSVGPRVVAEVFDGVSKEEVKIKAAQEAVRIMDKEKQGVCN</sequence>
<evidence type="ECO:0000259" key="19">
    <source>
        <dbReference type="PROSITE" id="PS51194"/>
    </source>
</evidence>
<keyword evidence="9" id="KW-0067">ATP-binding</keyword>
<dbReference type="Gene3D" id="3.30.160.380">
    <property type="entry name" value="Dicer dimerisation domain"/>
    <property type="match status" value="1"/>
</dbReference>
<evidence type="ECO:0000256" key="15">
    <source>
        <dbReference type="PROSITE-ProRule" id="PRU00657"/>
    </source>
</evidence>
<dbReference type="InterPro" id="IPR014720">
    <property type="entry name" value="dsRBD_dom"/>
</dbReference>
<evidence type="ECO:0000259" key="16">
    <source>
        <dbReference type="PROSITE" id="PS50137"/>
    </source>
</evidence>
<dbReference type="SUPFAM" id="SSF52540">
    <property type="entry name" value="P-loop containing nucleoside triphosphate hydrolases"/>
    <property type="match status" value="1"/>
</dbReference>
<evidence type="ECO:0008006" key="23">
    <source>
        <dbReference type="Google" id="ProtNLM"/>
    </source>
</evidence>
<dbReference type="SMART" id="SM00490">
    <property type="entry name" value="HELICc"/>
    <property type="match status" value="1"/>
</dbReference>
<dbReference type="InterPro" id="IPR038248">
    <property type="entry name" value="Dicer_dimer_sf"/>
</dbReference>
<dbReference type="GO" id="GO:0003723">
    <property type="term" value="F:RNA binding"/>
    <property type="evidence" value="ECO:0007669"/>
    <property type="project" value="UniProtKB-UniRule"/>
</dbReference>
<feature type="domain" description="Helicase C-terminal" evidence="19">
    <location>
        <begin position="408"/>
        <end position="570"/>
    </location>
</feature>
<dbReference type="GO" id="GO:0005634">
    <property type="term" value="C:nucleus"/>
    <property type="evidence" value="ECO:0007669"/>
    <property type="project" value="TreeGrafter"/>
</dbReference>
<evidence type="ECO:0000256" key="13">
    <source>
        <dbReference type="ARBA" id="ARBA00023211"/>
    </source>
</evidence>
<dbReference type="Proteomes" id="UP000594364">
    <property type="component" value="Chromosome 1"/>
</dbReference>
<evidence type="ECO:0000256" key="5">
    <source>
        <dbReference type="ARBA" id="ARBA00022737"/>
    </source>
</evidence>
<evidence type="ECO:0000256" key="7">
    <source>
        <dbReference type="ARBA" id="ARBA00022801"/>
    </source>
</evidence>
<dbReference type="Gene3D" id="1.10.1520.10">
    <property type="entry name" value="Ribonuclease III domain"/>
    <property type="match status" value="2"/>
</dbReference>
<dbReference type="PROSITE" id="PS00517">
    <property type="entry name" value="RNASE_3_1"/>
    <property type="match status" value="1"/>
</dbReference>
<evidence type="ECO:0000256" key="9">
    <source>
        <dbReference type="ARBA" id="ARBA00022840"/>
    </source>
</evidence>
<evidence type="ECO:0000256" key="10">
    <source>
        <dbReference type="ARBA" id="ARBA00022842"/>
    </source>
</evidence>
<dbReference type="GO" id="GO:0051607">
    <property type="term" value="P:defense response to virus"/>
    <property type="evidence" value="ECO:0007669"/>
    <property type="project" value="UniProtKB-KW"/>
</dbReference>
<evidence type="ECO:0000259" key="20">
    <source>
        <dbReference type="PROSITE" id="PS51327"/>
    </source>
</evidence>
<keyword evidence="13" id="KW-0464">Manganese</keyword>
<dbReference type="OrthoDB" id="416741at2759"/>
<evidence type="ECO:0000256" key="4">
    <source>
        <dbReference type="ARBA" id="ARBA00022723"/>
    </source>
</evidence>
<keyword evidence="4" id="KW-0479">Metal-binding</keyword>
<evidence type="ECO:0000313" key="21">
    <source>
        <dbReference type="EMBL" id="QPG93684.1"/>
    </source>
</evidence>
<dbReference type="Pfam" id="PF00636">
    <property type="entry name" value="Ribonuclease_3"/>
    <property type="match status" value="2"/>
</dbReference>
<dbReference type="Pfam" id="PF00270">
    <property type="entry name" value="DEAD"/>
    <property type="match status" value="1"/>
</dbReference>
<comment type="cofactor">
    <cofactor evidence="1">
        <name>Mn(2+)</name>
        <dbReference type="ChEBI" id="CHEBI:29035"/>
    </cofactor>
</comment>
<feature type="domain" description="Helicase ATP-binding" evidence="18">
    <location>
        <begin position="64"/>
        <end position="241"/>
    </location>
</feature>
<dbReference type="Pfam" id="PF03368">
    <property type="entry name" value="Dicer_dimer"/>
    <property type="match status" value="1"/>
</dbReference>
<evidence type="ECO:0000256" key="2">
    <source>
        <dbReference type="ARBA" id="ARBA00001946"/>
    </source>
</evidence>
<evidence type="ECO:0000313" key="22">
    <source>
        <dbReference type="Proteomes" id="UP000594364"/>
    </source>
</evidence>
<evidence type="ECO:0000256" key="8">
    <source>
        <dbReference type="ARBA" id="ARBA00022806"/>
    </source>
</evidence>
<feature type="domain" description="DRBM" evidence="16">
    <location>
        <begin position="1342"/>
        <end position="1409"/>
    </location>
</feature>
<comment type="function">
    <text evidence="14">Dicer-like endonuclease involved in cleaving double-stranded RNA in the RNA interference (RNAi) pathway. Produces 21 to 25 bp dsRNAs (siRNAs) which target the selective destruction of homologous RNAs leading to sequence-specific suppression of gene expression, called post-transcriptional gene silencing (PTGS). Part of a broad host defense response against viral infection and transposons.</text>
</comment>
<keyword evidence="11 15" id="KW-0694">RNA-binding</keyword>
<dbReference type="GO" id="GO:0004525">
    <property type="term" value="F:ribonuclease III activity"/>
    <property type="evidence" value="ECO:0007669"/>
    <property type="project" value="InterPro"/>
</dbReference>
<organism evidence="21 22">
    <name type="scientific">Epichloe festucae (strain Fl1)</name>
    <dbReference type="NCBI Taxonomy" id="877507"/>
    <lineage>
        <taxon>Eukaryota</taxon>
        <taxon>Fungi</taxon>
        <taxon>Dikarya</taxon>
        <taxon>Ascomycota</taxon>
        <taxon>Pezizomycotina</taxon>
        <taxon>Sordariomycetes</taxon>
        <taxon>Hypocreomycetidae</taxon>
        <taxon>Hypocreales</taxon>
        <taxon>Clavicipitaceae</taxon>
        <taxon>Epichloe</taxon>
    </lineage>
</organism>
<evidence type="ECO:0000256" key="14">
    <source>
        <dbReference type="ARBA" id="ARBA00025403"/>
    </source>
</evidence>
<keyword evidence="8" id="KW-0347">Helicase</keyword>